<dbReference type="GO" id="GO:0004482">
    <property type="term" value="F:mRNA 5'-cap (guanine-N7-)-methyltransferase activity"/>
    <property type="evidence" value="ECO:0007669"/>
    <property type="project" value="UniProtKB-EC"/>
</dbReference>
<dbReference type="InterPro" id="IPR029063">
    <property type="entry name" value="SAM-dependent_MTases_sf"/>
</dbReference>
<dbReference type="SUPFAM" id="SSF56235">
    <property type="entry name" value="N-terminal nucleophile aminohydrolases (Ntn hydrolases)"/>
    <property type="match status" value="1"/>
</dbReference>
<evidence type="ECO:0000256" key="6">
    <source>
        <dbReference type="ARBA" id="ARBA00022884"/>
    </source>
</evidence>
<keyword evidence="3" id="KW-0489">Methyltransferase</keyword>
<comment type="caution">
    <text evidence="13">The sequence shown here is derived from an EMBL/GenBank/DDBJ whole genome shotgun (WGS) entry which is preliminary data.</text>
</comment>
<feature type="compositionally biased region" description="Basic and acidic residues" evidence="11">
    <location>
        <begin position="11"/>
        <end position="20"/>
    </location>
</feature>
<keyword evidence="5" id="KW-0949">S-adenosyl-L-methionine</keyword>
<comment type="similarity">
    <text evidence="1">Belongs to the Ntn-hydrolase family.</text>
</comment>
<dbReference type="GO" id="GO:0004298">
    <property type="term" value="F:threonine-type endopeptidase activity"/>
    <property type="evidence" value="ECO:0007669"/>
    <property type="project" value="InterPro"/>
</dbReference>
<evidence type="ECO:0000313" key="14">
    <source>
        <dbReference type="Proteomes" id="UP000494165"/>
    </source>
</evidence>
<evidence type="ECO:0000256" key="3">
    <source>
        <dbReference type="ARBA" id="ARBA00022603"/>
    </source>
</evidence>
<dbReference type="GO" id="GO:0003723">
    <property type="term" value="F:RNA binding"/>
    <property type="evidence" value="ECO:0007669"/>
    <property type="project" value="UniProtKB-KW"/>
</dbReference>
<dbReference type="InterPro" id="IPR004971">
    <property type="entry name" value="mRNA_G-N7_MeTrfase_dom"/>
</dbReference>
<keyword evidence="7" id="KW-0507">mRNA processing</keyword>
<evidence type="ECO:0000256" key="11">
    <source>
        <dbReference type="SAM" id="MobiDB-lite"/>
    </source>
</evidence>
<dbReference type="InterPro" id="IPR000246">
    <property type="entry name" value="Peptidase_T2"/>
</dbReference>
<dbReference type="OrthoDB" id="10248867at2759"/>
<keyword evidence="6" id="KW-0694">RNA-binding</keyword>
<evidence type="ECO:0000256" key="2">
    <source>
        <dbReference type="ARBA" id="ARBA00011926"/>
    </source>
</evidence>
<proteinExistence type="inferred from homology"/>
<dbReference type="EC" id="2.1.1.56" evidence="2"/>
<feature type="active site" description="Nucleophile" evidence="9">
    <location>
        <position position="566"/>
    </location>
</feature>
<dbReference type="SUPFAM" id="SSF53335">
    <property type="entry name" value="S-adenosyl-L-methionine-dependent methyltransferases"/>
    <property type="match status" value="1"/>
</dbReference>
<dbReference type="Proteomes" id="UP000494165">
    <property type="component" value="Unassembled WGS sequence"/>
</dbReference>
<dbReference type="Pfam" id="PF01112">
    <property type="entry name" value="Asparaginase_2"/>
    <property type="match status" value="1"/>
</dbReference>
<evidence type="ECO:0000256" key="9">
    <source>
        <dbReference type="PIRSR" id="PIRSR600246-1"/>
    </source>
</evidence>
<dbReference type="AlphaFoldDB" id="A0A8S1CMI0"/>
<dbReference type="InterPro" id="IPR039753">
    <property type="entry name" value="RG7MT1"/>
</dbReference>
<evidence type="ECO:0000256" key="10">
    <source>
        <dbReference type="PIRSR" id="PIRSR600246-3"/>
    </source>
</evidence>
<feature type="region of interest" description="Disordered" evidence="11">
    <location>
        <begin position="1"/>
        <end position="73"/>
    </location>
</feature>
<protein>
    <recommendedName>
        <fullName evidence="2">mRNA (guanine-N(7))-methyltransferase</fullName>
        <ecNumber evidence="2">2.1.1.56</ecNumber>
    </recommendedName>
</protein>
<evidence type="ECO:0000259" key="12">
    <source>
        <dbReference type="PROSITE" id="PS51562"/>
    </source>
</evidence>
<evidence type="ECO:0000256" key="5">
    <source>
        <dbReference type="ARBA" id="ARBA00022691"/>
    </source>
</evidence>
<feature type="domain" description="MRNA cap 0 methyltransferase" evidence="12">
    <location>
        <begin position="113"/>
        <end position="420"/>
    </location>
</feature>
<evidence type="ECO:0000256" key="8">
    <source>
        <dbReference type="ARBA" id="ARBA00044712"/>
    </source>
</evidence>
<comment type="catalytic activity">
    <reaction evidence="8">
        <text>a 5'-end (5'-triphosphoguanosine)-ribonucleoside in mRNA + S-adenosyl-L-methionine = a 5'-end (N(7)-methyl 5'-triphosphoguanosine)-ribonucleoside in mRNA + S-adenosyl-L-homocysteine</text>
        <dbReference type="Rhea" id="RHEA:67008"/>
        <dbReference type="Rhea" id="RHEA-COMP:17166"/>
        <dbReference type="Rhea" id="RHEA-COMP:17167"/>
        <dbReference type="ChEBI" id="CHEBI:57856"/>
        <dbReference type="ChEBI" id="CHEBI:59789"/>
        <dbReference type="ChEBI" id="CHEBI:156461"/>
        <dbReference type="ChEBI" id="CHEBI:167617"/>
        <dbReference type="EC" id="2.1.1.56"/>
    </reaction>
</comment>
<dbReference type="EMBL" id="CADEPI010000025">
    <property type="protein sequence ID" value="CAB3366513.1"/>
    <property type="molecule type" value="Genomic_DNA"/>
</dbReference>
<name>A0A8S1CMI0_9INSE</name>
<dbReference type="PANTHER" id="PTHR12189">
    <property type="entry name" value="MRNA GUANINE-7- METHYLTRANSFERASE"/>
    <property type="match status" value="1"/>
</dbReference>
<reference evidence="13 14" key="1">
    <citation type="submission" date="2020-04" db="EMBL/GenBank/DDBJ databases">
        <authorList>
            <person name="Alioto T."/>
            <person name="Alioto T."/>
            <person name="Gomez Garrido J."/>
        </authorList>
    </citation>
    <scope>NUCLEOTIDE SEQUENCE [LARGE SCALE GENOMIC DNA]</scope>
</reference>
<evidence type="ECO:0000256" key="1">
    <source>
        <dbReference type="ARBA" id="ARBA00010872"/>
    </source>
</evidence>
<evidence type="ECO:0000256" key="7">
    <source>
        <dbReference type="ARBA" id="ARBA00023042"/>
    </source>
</evidence>
<accession>A0A8S1CMI0</accession>
<gene>
    <name evidence="13" type="ORF">CLODIP_2_CD00109</name>
</gene>
<keyword evidence="7" id="KW-0506">mRNA capping</keyword>
<organism evidence="13 14">
    <name type="scientific">Cloeon dipterum</name>
    <dbReference type="NCBI Taxonomy" id="197152"/>
    <lineage>
        <taxon>Eukaryota</taxon>
        <taxon>Metazoa</taxon>
        <taxon>Ecdysozoa</taxon>
        <taxon>Arthropoda</taxon>
        <taxon>Hexapoda</taxon>
        <taxon>Insecta</taxon>
        <taxon>Pterygota</taxon>
        <taxon>Palaeoptera</taxon>
        <taxon>Ephemeroptera</taxon>
        <taxon>Pisciforma</taxon>
        <taxon>Baetidae</taxon>
        <taxon>Cloeon</taxon>
    </lineage>
</organism>
<dbReference type="PANTHER" id="PTHR12189:SF2">
    <property type="entry name" value="MRNA CAP GUANINE-N7 METHYLTRANSFERASE"/>
    <property type="match status" value="1"/>
</dbReference>
<evidence type="ECO:0000256" key="4">
    <source>
        <dbReference type="ARBA" id="ARBA00022679"/>
    </source>
</evidence>
<sequence>MSASMPSLFDEDQHLGRPAEAESSGSQQQFLPDLSDSDSNEGLKKSPDEPVRKSPDEPVRKQSPEEAEKLPIEVPEAAVGGGASLPTPGAAVEVVASHYNAIENAGLEARKETRIFFMRNFNNWVKSMQIGEYLKRIRAKGTTTIKVLDLGCGKGGDLLKWMRGNVSHVTCADVAAVSMEHCETRYADMKKKQRGPLFTAEFITADCTKELLREKYKDRQAVFNLVSCQFAFHYCFESLQQANCMMQNAAEKLEIGGYFIGTIPNAYEIVKRHKAAGEDKFGNEVYQITMQEASKDYPLFGAMYNFHLQDVVSCPEFLVHFPTLVKLAEKHGLRLIEKTTFPEFYDRVHGDGRFLLQKINALETYPPGSEQTLLGKDEDYDHAREHLRRNPRAQSLGTLSNASKKKEYAKLCKAACRKGVSILAEGKSALDAATEAVSLLEDSPLTNAGFGSNLTWEGTVECDACAMEGASGLWGSVGAVRTLKNPCRAAKALCLGQKKEGTLGRIPPCILVGQGAADWAKNHGIKVVDNSSLIHGRALKKYNKSKNLILNYDKQSLDCIDVCTDTVGAVCVDGSGNSAAVCSSGGIILKNCGRLGQASMFGAGCWADDGSGSGPVVATCTTGCGEHLIRCTLAKAVAKNLASCPNQPYASQMYKVMTEEFLENRLLSGIEEKLGGVLALICSPQEGCGELLWSHSTPSMALGYMEMNSKPKFKLSELPVGKKSGKCLLVEGVTFKVPFSYCDSNDDMNKQ</sequence>
<dbReference type="Gene3D" id="3.60.20.30">
    <property type="entry name" value="(Glycosyl)asparaginase"/>
    <property type="match status" value="1"/>
</dbReference>
<dbReference type="InterPro" id="IPR037464">
    <property type="entry name" value="Taspase1"/>
</dbReference>
<feature type="site" description="Cleavage; by autolysis" evidence="10">
    <location>
        <begin position="565"/>
        <end position="566"/>
    </location>
</feature>
<keyword evidence="14" id="KW-1185">Reference proteome</keyword>
<dbReference type="CDD" id="cd04514">
    <property type="entry name" value="Taspase1_like"/>
    <property type="match status" value="1"/>
</dbReference>
<dbReference type="InterPro" id="IPR029055">
    <property type="entry name" value="Ntn_hydrolases_N"/>
</dbReference>
<dbReference type="CDD" id="cd02440">
    <property type="entry name" value="AdoMet_MTases"/>
    <property type="match status" value="1"/>
</dbReference>
<evidence type="ECO:0000313" key="13">
    <source>
        <dbReference type="EMBL" id="CAB3366513.1"/>
    </source>
</evidence>
<feature type="compositionally biased region" description="Basic and acidic residues" evidence="11">
    <location>
        <begin position="41"/>
        <end position="71"/>
    </location>
</feature>
<dbReference type="Gene3D" id="3.40.50.150">
    <property type="entry name" value="Vaccinia Virus protein VP39"/>
    <property type="match status" value="1"/>
</dbReference>
<dbReference type="PROSITE" id="PS51562">
    <property type="entry name" value="RNA_CAP0_MT"/>
    <property type="match status" value="1"/>
</dbReference>
<keyword evidence="4" id="KW-0808">Transferase</keyword>
<dbReference type="Pfam" id="PF03291">
    <property type="entry name" value="mRNA_G-N7_MeTrfase"/>
    <property type="match status" value="1"/>
</dbReference>
<dbReference type="GO" id="GO:0005634">
    <property type="term" value="C:nucleus"/>
    <property type="evidence" value="ECO:0007669"/>
    <property type="project" value="TreeGrafter"/>
</dbReference>